<dbReference type="EMBL" id="CAJOBB010005630">
    <property type="protein sequence ID" value="CAF4135015.1"/>
    <property type="molecule type" value="Genomic_DNA"/>
</dbReference>
<feature type="transmembrane region" description="Helical" evidence="1">
    <location>
        <begin position="164"/>
        <end position="190"/>
    </location>
</feature>
<protein>
    <submittedName>
        <fullName evidence="2">Uncharacterized protein</fullName>
    </submittedName>
</protein>
<organism evidence="2 3">
    <name type="scientific">Adineta steineri</name>
    <dbReference type="NCBI Taxonomy" id="433720"/>
    <lineage>
        <taxon>Eukaryota</taxon>
        <taxon>Metazoa</taxon>
        <taxon>Spiralia</taxon>
        <taxon>Gnathifera</taxon>
        <taxon>Rotifera</taxon>
        <taxon>Eurotatoria</taxon>
        <taxon>Bdelloidea</taxon>
        <taxon>Adinetida</taxon>
        <taxon>Adinetidae</taxon>
        <taxon>Adineta</taxon>
    </lineage>
</organism>
<keyword evidence="1" id="KW-1133">Transmembrane helix</keyword>
<comment type="caution">
    <text evidence="2">The sequence shown here is derived from an EMBL/GenBank/DDBJ whole genome shotgun (WGS) entry which is preliminary data.</text>
</comment>
<evidence type="ECO:0000256" key="1">
    <source>
        <dbReference type="SAM" id="Phobius"/>
    </source>
</evidence>
<evidence type="ECO:0000313" key="3">
    <source>
        <dbReference type="Proteomes" id="UP000663868"/>
    </source>
</evidence>
<gene>
    <name evidence="2" type="ORF">KXQ929_LOCUS36381</name>
</gene>
<dbReference type="AlphaFoldDB" id="A0A819XBX2"/>
<keyword evidence="1" id="KW-0812">Transmembrane</keyword>
<feature type="transmembrane region" description="Helical" evidence="1">
    <location>
        <begin position="580"/>
        <end position="613"/>
    </location>
</feature>
<proteinExistence type="predicted"/>
<sequence length="629" mass="71141">MIRNTTQSNILLSGGLNNYGFSAENNNYLNLHPRWYGNCTCSTSATCITQSVIYSLSNGKLLFYVPGLYTGCYVIESLLQSSLQCFYNQTCINQLQSYFQVSSLMNVTALNASLSVQFLANSTVADVLEQLMVEEWNNSSMYENYYSECQPSYCSYTVTSKNSVIYIVTTLIGLVGGLITVLKFIVPYLVMLVRRKKEFPTADTVMSINERVRALLKKTTHSFLNFNIFPSVAPTIDEHQLRNQRISTRLFIVLLTISLSILVLYTSLVHITETVNVKTPSIQEYEQLYNSYNQTLTCKCTQISINYEKFIQIQYTLHQVCYSDFVTQKWINYLATSNETYGKYTDDFRSSGTYVFQTISAFCTLVNQTILNRLTEFNSSQYVSASVTPSSIFQVQTNAFISQFKSSTTIDFLLSLSMIRNITQSNALFSGRLTNYAPYITAGVIARYPAVYGNCTCSYSATCISQSPIYNLLNGKRLFYVPGLYTGCYVIESLLQSSLQCFYNQTCIDKLQSYFQVSSLMNVTALNASLSVQFLANSTVADVLEQLMVEEWNNSSMYENYYSECQPSYCSYTVTSKNSVIYIVTTLIGLIGGLITVLKLMVPYLVEFIMFCIKKCKGRRTTITPLIQT</sequence>
<dbReference type="Proteomes" id="UP000663868">
    <property type="component" value="Unassembled WGS sequence"/>
</dbReference>
<name>A0A819XBX2_9BILA</name>
<reference evidence="2" key="1">
    <citation type="submission" date="2021-02" db="EMBL/GenBank/DDBJ databases">
        <authorList>
            <person name="Nowell W R."/>
        </authorList>
    </citation>
    <scope>NUCLEOTIDE SEQUENCE</scope>
</reference>
<feature type="transmembrane region" description="Helical" evidence="1">
    <location>
        <begin position="250"/>
        <end position="271"/>
    </location>
</feature>
<evidence type="ECO:0000313" key="2">
    <source>
        <dbReference type="EMBL" id="CAF4135015.1"/>
    </source>
</evidence>
<accession>A0A819XBX2</accession>
<keyword evidence="1" id="KW-0472">Membrane</keyword>